<dbReference type="Proteomes" id="UP000309997">
    <property type="component" value="Unassembled WGS sequence"/>
</dbReference>
<comment type="caution">
    <text evidence="1">The sequence shown here is derived from an EMBL/GenBank/DDBJ whole genome shotgun (WGS) entry which is preliminary data.</text>
</comment>
<gene>
    <name evidence="1" type="ORF">D5086_010134</name>
</gene>
<sequence length="282" mass="31702">MPDLGKELFLCCRAGHSSAAMELYIAATFSLIREWLSFHGEIKLTPCRTSLEMPPKTEMLNLNRAGSRSSGQPQSRGDDFDWTGSGLSAPQDPIECVTDFFDGFISTNELRFLEDFGDFLGKSKEEIETTPSRDFKSGTTKKKPRSKRRLKQRAWRKKDLVFSALENHEFRKRICTHCQIDKTPQWRIGPLGPKTLCNACGVRYNTGSTQKERKVESEEMSEPSKTSSGPGRRPYEEMSYPSKPPGISFSSFASLPKSRGETKNNLLKSSFSWSSSSSPGKK</sequence>
<evidence type="ECO:0000313" key="2">
    <source>
        <dbReference type="Proteomes" id="UP000309997"/>
    </source>
</evidence>
<name>A0ACC4C8V0_POPAL</name>
<reference evidence="1 2" key="1">
    <citation type="journal article" date="2024" name="Plant Biotechnol. J.">
        <title>Genome and CRISPR/Cas9 system of a widespread forest tree (Populus alba) in the world.</title>
        <authorList>
            <person name="Liu Y.J."/>
            <person name="Jiang P.F."/>
            <person name="Han X.M."/>
            <person name="Li X.Y."/>
            <person name="Wang H.M."/>
            <person name="Wang Y.J."/>
            <person name="Wang X.X."/>
            <person name="Zeng Q.Y."/>
        </authorList>
    </citation>
    <scope>NUCLEOTIDE SEQUENCE [LARGE SCALE GENOMIC DNA]</scope>
    <source>
        <strain evidence="2">cv. PAL-ZL1</strain>
    </source>
</reference>
<evidence type="ECO:0000313" key="1">
    <source>
        <dbReference type="EMBL" id="KAL3591494.1"/>
    </source>
</evidence>
<proteinExistence type="predicted"/>
<organism evidence="1 2">
    <name type="scientific">Populus alba</name>
    <name type="common">White poplar</name>
    <dbReference type="NCBI Taxonomy" id="43335"/>
    <lineage>
        <taxon>Eukaryota</taxon>
        <taxon>Viridiplantae</taxon>
        <taxon>Streptophyta</taxon>
        <taxon>Embryophyta</taxon>
        <taxon>Tracheophyta</taxon>
        <taxon>Spermatophyta</taxon>
        <taxon>Magnoliopsida</taxon>
        <taxon>eudicotyledons</taxon>
        <taxon>Gunneridae</taxon>
        <taxon>Pentapetalae</taxon>
        <taxon>rosids</taxon>
        <taxon>fabids</taxon>
        <taxon>Malpighiales</taxon>
        <taxon>Salicaceae</taxon>
        <taxon>Saliceae</taxon>
        <taxon>Populus</taxon>
    </lineage>
</organism>
<dbReference type="EMBL" id="RCHU02000005">
    <property type="protein sequence ID" value="KAL3591494.1"/>
    <property type="molecule type" value="Genomic_DNA"/>
</dbReference>
<keyword evidence="2" id="KW-1185">Reference proteome</keyword>
<accession>A0ACC4C8V0</accession>
<protein>
    <submittedName>
        <fullName evidence="1">Uncharacterized protein</fullName>
    </submittedName>
</protein>